<accession>A0A0A1XDG9</accession>
<protein>
    <submittedName>
        <fullName evidence="2">Uncharacterized protein</fullName>
    </submittedName>
</protein>
<feature type="compositionally biased region" description="Low complexity" evidence="1">
    <location>
        <begin position="433"/>
        <end position="446"/>
    </location>
</feature>
<evidence type="ECO:0000256" key="1">
    <source>
        <dbReference type="SAM" id="MobiDB-lite"/>
    </source>
</evidence>
<feature type="compositionally biased region" description="Low complexity" evidence="1">
    <location>
        <begin position="358"/>
        <end position="404"/>
    </location>
</feature>
<reference evidence="2" key="2">
    <citation type="journal article" date="2015" name="Gigascience">
        <title>Reconstructing a comprehensive transcriptome assembly of a white-pupal translocated strain of the pest fruit fly Bactrocera cucurbitae.</title>
        <authorList>
            <person name="Sim S.B."/>
            <person name="Calla B."/>
            <person name="Hall B."/>
            <person name="DeRego T."/>
            <person name="Geib S.M."/>
        </authorList>
    </citation>
    <scope>NUCLEOTIDE SEQUENCE</scope>
</reference>
<feature type="compositionally biased region" description="Low complexity" evidence="1">
    <location>
        <begin position="252"/>
        <end position="282"/>
    </location>
</feature>
<feature type="region of interest" description="Disordered" evidence="1">
    <location>
        <begin position="251"/>
        <end position="454"/>
    </location>
</feature>
<organism evidence="2">
    <name type="scientific">Zeugodacus cucurbitae</name>
    <name type="common">Melon fruit fly</name>
    <name type="synonym">Bactrocera cucurbitae</name>
    <dbReference type="NCBI Taxonomy" id="28588"/>
    <lineage>
        <taxon>Eukaryota</taxon>
        <taxon>Metazoa</taxon>
        <taxon>Ecdysozoa</taxon>
        <taxon>Arthropoda</taxon>
        <taxon>Hexapoda</taxon>
        <taxon>Insecta</taxon>
        <taxon>Pterygota</taxon>
        <taxon>Neoptera</taxon>
        <taxon>Endopterygota</taxon>
        <taxon>Diptera</taxon>
        <taxon>Brachycera</taxon>
        <taxon>Muscomorpha</taxon>
        <taxon>Tephritoidea</taxon>
        <taxon>Tephritidae</taxon>
        <taxon>Zeugodacus</taxon>
        <taxon>Zeugodacus</taxon>
    </lineage>
</organism>
<dbReference type="EMBL" id="GBXI01005292">
    <property type="protein sequence ID" value="JAD09000.1"/>
    <property type="molecule type" value="Transcribed_RNA"/>
</dbReference>
<feature type="compositionally biased region" description="Basic residues" evidence="1">
    <location>
        <begin position="296"/>
        <end position="315"/>
    </location>
</feature>
<evidence type="ECO:0000313" key="2">
    <source>
        <dbReference type="EMBL" id="JAD09000.1"/>
    </source>
</evidence>
<sequence length="633" mass="70998">MHTQNFYGVDIEEDLGIPLSYDAAWKIFNRWPREVRVQHQRLGQRTTPSKHTWCFCEEKNCTTRCPLFGFYRKKNEQTENKLNGIMTHAAVGGESGATEYKDVLRSLNKWYNSRCAAGSSQVLDLSKLEQLKIKYKYPAFSLNRKNSSRRFRRRDSRSFLYKGNKYNQPSVTSSKSKKFSRASEEYESSELYNIIENQLRNLSVSQSRLKHMSASLCRLAYAKKQASRTKLRPQIYKRKVVRRYRSDIPIVSNSESTGNTNTSKTSNFCSKSSRNSKSTKSTELSKGSKTSESRKSTKARMTTRRNKAGKSKNSKAKPNESIKIAENKMASKSSKVSTDRKVRASCKFSKDSKLSAGSKTSKMSKTSKTSESSKTSDSYKSINDSKVTNSSKSSDSSRGKGTSKNTCKTGATSKSGAASLSTDTSKRSRTSKSKATSKNSAGSKATNVTKATTISHPIARSIRFNLDKGKRGAARSAGDEEFKCKRKATAGSVMKEHVKVEKPQIQRIGGTNEILNRSNRRPIVAWNCGAGLNRKPTVEAVTKPHSKIAFNHLAPSSCLIRKHYKRTIFIDAGGGGDDVSRQCGRRKITRKPSVRLSKPIMSFFRKQRTISKQSMTMRGKKSRCFLIKGERRK</sequence>
<dbReference type="AlphaFoldDB" id="A0A0A1XDG9"/>
<gene>
    <name evidence="2" type="ORF">g.8290</name>
</gene>
<name>A0A0A1XDG9_ZEUCU</name>
<feature type="compositionally biased region" description="Basic and acidic residues" evidence="1">
    <location>
        <begin position="317"/>
        <end position="326"/>
    </location>
</feature>
<proteinExistence type="predicted"/>
<reference evidence="2" key="1">
    <citation type="submission" date="2014-11" db="EMBL/GenBank/DDBJ databases">
        <authorList>
            <person name="Geib S."/>
        </authorList>
    </citation>
    <scope>NUCLEOTIDE SEQUENCE</scope>
</reference>
<feature type="compositionally biased region" description="Polar residues" evidence="1">
    <location>
        <begin position="405"/>
        <end position="418"/>
    </location>
</feature>
<feature type="compositionally biased region" description="Basic and acidic residues" evidence="1">
    <location>
        <begin position="337"/>
        <end position="353"/>
    </location>
</feature>